<dbReference type="AlphaFoldDB" id="A0A397TQG5"/>
<dbReference type="STRING" id="44941.A0A397TQG5"/>
<comment type="caution">
    <text evidence="3">The sequence shown here is derived from an EMBL/GenBank/DDBJ whole genome shotgun (WGS) entry which is preliminary data.</text>
</comment>
<organism evidence="3 4">
    <name type="scientific">Gigaspora rosea</name>
    <dbReference type="NCBI Taxonomy" id="44941"/>
    <lineage>
        <taxon>Eukaryota</taxon>
        <taxon>Fungi</taxon>
        <taxon>Fungi incertae sedis</taxon>
        <taxon>Mucoromycota</taxon>
        <taxon>Glomeromycotina</taxon>
        <taxon>Glomeromycetes</taxon>
        <taxon>Diversisporales</taxon>
        <taxon>Gigasporaceae</taxon>
        <taxon>Gigaspora</taxon>
    </lineage>
</organism>
<accession>A0A397TQG5</accession>
<evidence type="ECO:0000313" key="4">
    <source>
        <dbReference type="Proteomes" id="UP000266673"/>
    </source>
</evidence>
<dbReference type="InterPro" id="IPR050300">
    <property type="entry name" value="GDXG_lipolytic_enzyme"/>
</dbReference>
<dbReference type="PANTHER" id="PTHR48081">
    <property type="entry name" value="AB HYDROLASE SUPERFAMILY PROTEIN C4A8.06C"/>
    <property type="match status" value="1"/>
</dbReference>
<dbReference type="InterPro" id="IPR029058">
    <property type="entry name" value="AB_hydrolase_fold"/>
</dbReference>
<dbReference type="OrthoDB" id="408631at2759"/>
<evidence type="ECO:0000256" key="1">
    <source>
        <dbReference type="ARBA" id="ARBA00022801"/>
    </source>
</evidence>
<gene>
    <name evidence="3" type="ORF">C2G38_2234339</name>
</gene>
<name>A0A397TQG5_9GLOM</name>
<keyword evidence="4" id="KW-1185">Reference proteome</keyword>
<dbReference type="EMBL" id="QKWP01004239">
    <property type="protein sequence ID" value="RIB00425.1"/>
    <property type="molecule type" value="Genomic_DNA"/>
</dbReference>
<dbReference type="SUPFAM" id="SSF53474">
    <property type="entry name" value="alpha/beta-Hydrolases"/>
    <property type="match status" value="1"/>
</dbReference>
<feature type="domain" description="Alpha/beta hydrolase fold-3" evidence="2">
    <location>
        <begin position="105"/>
        <end position="225"/>
    </location>
</feature>
<reference evidence="3 4" key="1">
    <citation type="submission" date="2018-06" db="EMBL/GenBank/DDBJ databases">
        <title>Comparative genomics reveals the genomic features of Rhizophagus irregularis, R. cerebriforme, R. diaphanum and Gigaspora rosea, and their symbiotic lifestyle signature.</title>
        <authorList>
            <person name="Morin E."/>
            <person name="San Clemente H."/>
            <person name="Chen E.C.H."/>
            <person name="De La Providencia I."/>
            <person name="Hainaut M."/>
            <person name="Kuo A."/>
            <person name="Kohler A."/>
            <person name="Murat C."/>
            <person name="Tang N."/>
            <person name="Roy S."/>
            <person name="Loubradou J."/>
            <person name="Henrissat B."/>
            <person name="Grigoriev I.V."/>
            <person name="Corradi N."/>
            <person name="Roux C."/>
            <person name="Martin F.M."/>
        </authorList>
    </citation>
    <scope>NUCLEOTIDE SEQUENCE [LARGE SCALE GENOMIC DNA]</scope>
    <source>
        <strain evidence="3 4">DAOM 194757</strain>
    </source>
</reference>
<evidence type="ECO:0000259" key="2">
    <source>
        <dbReference type="Pfam" id="PF07859"/>
    </source>
</evidence>
<dbReference type="Proteomes" id="UP000266673">
    <property type="component" value="Unassembled WGS sequence"/>
</dbReference>
<proteinExistence type="predicted"/>
<dbReference type="InterPro" id="IPR013094">
    <property type="entry name" value="AB_hydrolase_3"/>
</dbReference>
<evidence type="ECO:0000313" key="3">
    <source>
        <dbReference type="EMBL" id="RIB00425.1"/>
    </source>
</evidence>
<dbReference type="GO" id="GO:0016787">
    <property type="term" value="F:hydrolase activity"/>
    <property type="evidence" value="ECO:0007669"/>
    <property type="project" value="UniProtKB-KW"/>
</dbReference>
<keyword evidence="1 3" id="KW-0378">Hydrolase</keyword>
<sequence length="449" mass="50720">MSEASFSPQYYVVLEQLRQSFKYFEDKSIEEAKHALDALPTTYPDTHVVNEVKLDEKFLLKSKEYLDNGLKIYEDVLDDNWKCFDDGLCGEWVRFKNCKDTGNVILYFFGGGYYMGCSKQARSLTCEIAEKAECPIFTFDYRLNPKYQFPAQLCDAVAAYLYLLNPGPDSDFKPIDPKKIIFAGSSAGGGLAMGTALFVRDVGLPSPAGVVLWSPWVDLTSSMPSFWDPGMDKTDHVPKLLCFPKIGPPCHMSDEYLERVKIVSERIEQKKPNVVGHPSFSTSPRIRLYCANEALAIPYVSPMLAESLGSLPPILMQVGGGDRLRDAGVLLSFRASDPSKYRIPKYATTNFENSPFKEPTEVTLEVYDEACHCIQFMPFEKISQFSMQRAIDFIKYHTLDKNIKDTPKPNQAPLNAIAINPNCEIRELDEKYKECLKWENAGVLPDVKE</sequence>
<protein>
    <submittedName>
        <fullName evidence="3">Alpha/Beta hydrolase protein</fullName>
    </submittedName>
</protein>
<dbReference type="Gene3D" id="3.40.50.1820">
    <property type="entry name" value="alpha/beta hydrolase"/>
    <property type="match status" value="1"/>
</dbReference>
<dbReference type="Pfam" id="PF07859">
    <property type="entry name" value="Abhydrolase_3"/>
    <property type="match status" value="1"/>
</dbReference>
<dbReference type="PANTHER" id="PTHR48081:SF8">
    <property type="entry name" value="ALPHA_BETA HYDROLASE FOLD-3 DOMAIN-CONTAINING PROTEIN-RELATED"/>
    <property type="match status" value="1"/>
</dbReference>